<name>R2SW99_9ENTE</name>
<dbReference type="Proteomes" id="UP000013858">
    <property type="component" value="Unassembled WGS sequence"/>
</dbReference>
<dbReference type="EMBL" id="AJAR01000010">
    <property type="protein sequence ID" value="EOH99485.1"/>
    <property type="molecule type" value="Genomic_DNA"/>
</dbReference>
<reference evidence="1 3" key="1">
    <citation type="submission" date="2013-02" db="EMBL/GenBank/DDBJ databases">
        <title>The Genome Sequence of Enterococcus haemoperoxidus BAA-382.</title>
        <authorList>
            <consortium name="The Broad Institute Genome Sequencing Platform"/>
            <consortium name="The Broad Institute Genome Sequencing Center for Infectious Disease"/>
            <person name="Earl A.M."/>
            <person name="Gilmore M.S."/>
            <person name="Lebreton F."/>
            <person name="Walker B."/>
            <person name="Young S.K."/>
            <person name="Zeng Q."/>
            <person name="Gargeya S."/>
            <person name="Fitzgerald M."/>
            <person name="Haas B."/>
            <person name="Abouelleil A."/>
            <person name="Alvarado L."/>
            <person name="Arachchi H.M."/>
            <person name="Berlin A.M."/>
            <person name="Chapman S.B."/>
            <person name="Dewar J."/>
            <person name="Goldberg J."/>
            <person name="Griggs A."/>
            <person name="Gujja S."/>
            <person name="Hansen M."/>
            <person name="Howarth C."/>
            <person name="Imamovic A."/>
            <person name="Larimer J."/>
            <person name="McCowan C."/>
            <person name="Murphy C."/>
            <person name="Neiman D."/>
            <person name="Pearson M."/>
            <person name="Priest M."/>
            <person name="Roberts A."/>
            <person name="Saif S."/>
            <person name="Shea T."/>
            <person name="Sisk P."/>
            <person name="Sykes S."/>
            <person name="Wortman J."/>
            <person name="Nusbaum C."/>
            <person name="Birren B."/>
        </authorList>
    </citation>
    <scope>NUCLEOTIDE SEQUENCE [LARGE SCALE GENOMIC DNA]</scope>
    <source>
        <strain evidence="1 3">ATCC BAA-382</strain>
    </source>
</reference>
<evidence type="ECO:0000313" key="3">
    <source>
        <dbReference type="Proteomes" id="UP000013858"/>
    </source>
</evidence>
<keyword evidence="4" id="KW-1185">Reference proteome</keyword>
<organism evidence="1 3">
    <name type="scientific">Enterococcus haemoperoxidus ATCC BAA-382</name>
    <dbReference type="NCBI Taxonomy" id="1158608"/>
    <lineage>
        <taxon>Bacteria</taxon>
        <taxon>Bacillati</taxon>
        <taxon>Bacillota</taxon>
        <taxon>Bacilli</taxon>
        <taxon>Lactobacillales</taxon>
        <taxon>Enterococcaceae</taxon>
        <taxon>Enterococcus</taxon>
    </lineage>
</organism>
<reference evidence="2 4" key="2">
    <citation type="submission" date="2013-03" db="EMBL/GenBank/DDBJ databases">
        <title>The Genome Sequence of Enterococcus haemoperoxidus BAA-382 (PacBio/Illumina hybrid assembly).</title>
        <authorList>
            <consortium name="The Broad Institute Genomics Platform"/>
            <consortium name="The Broad Institute Genome Sequencing Center for Infectious Disease"/>
            <person name="Earl A."/>
            <person name="Russ C."/>
            <person name="Gilmore M."/>
            <person name="Surin D."/>
            <person name="Walker B."/>
            <person name="Young S."/>
            <person name="Zeng Q."/>
            <person name="Gargeya S."/>
            <person name="Fitzgerald M."/>
            <person name="Haas B."/>
            <person name="Abouelleil A."/>
            <person name="Allen A.W."/>
            <person name="Alvarado L."/>
            <person name="Arachchi H.M."/>
            <person name="Berlin A.M."/>
            <person name="Chapman S.B."/>
            <person name="Gainer-Dewar J."/>
            <person name="Goldberg J."/>
            <person name="Griggs A."/>
            <person name="Gujja S."/>
            <person name="Hansen M."/>
            <person name="Howarth C."/>
            <person name="Imamovic A."/>
            <person name="Ireland A."/>
            <person name="Larimer J."/>
            <person name="McCowan C."/>
            <person name="Murphy C."/>
            <person name="Pearson M."/>
            <person name="Poon T.W."/>
            <person name="Priest M."/>
            <person name="Roberts A."/>
            <person name="Saif S."/>
            <person name="Shea T."/>
            <person name="Sisk P."/>
            <person name="Sykes S."/>
            <person name="Wortman J."/>
            <person name="Nusbaum C."/>
            <person name="Birren B."/>
        </authorList>
    </citation>
    <scope>NUCLEOTIDE SEQUENCE [LARGE SCALE GENOMIC DNA]</scope>
    <source>
        <strain evidence="2 4">ATCC BAA-382</strain>
    </source>
</reference>
<protein>
    <submittedName>
        <fullName evidence="1">Uncharacterized protein</fullName>
    </submittedName>
</protein>
<sequence>MDNTRPKELTNGKMIREYSTSFSRIPMVRYEEIVEYYIKEPAKIIVVSESNKIKCELIFQVVREVPNSDLISFSIYSDEREEFDENTFFIIRKVYWNKKVDIAGIREGVKEREGLLNTYPSIENNNIVVSNNSKIIRILKQLDNLVSDGIILSDEINPDWSGANQLRVMRCFDWGIIESLWGKQKKNIELEKFLYESIEKLNDIILNEKPTDFEIDLDYLYSPDSLKSIVNGSIVK</sequence>
<gene>
    <name evidence="2" type="ORF">I583_01776</name>
    <name evidence="1" type="ORF">UAW_00637</name>
</gene>
<dbReference type="OrthoDB" id="2189933at2"/>
<dbReference type="Proteomes" id="UP000014197">
    <property type="component" value="Unassembled WGS sequence"/>
</dbReference>
<dbReference type="eggNOG" id="ENOG5032JTM">
    <property type="taxonomic scope" value="Bacteria"/>
</dbReference>
<evidence type="ECO:0000313" key="4">
    <source>
        <dbReference type="Proteomes" id="UP000014197"/>
    </source>
</evidence>
<evidence type="ECO:0000313" key="1">
    <source>
        <dbReference type="EMBL" id="EOH99485.1"/>
    </source>
</evidence>
<evidence type="ECO:0000313" key="2">
    <source>
        <dbReference type="EMBL" id="EOT62775.1"/>
    </source>
</evidence>
<dbReference type="PATRIC" id="fig|1158608.3.peg.615"/>
<comment type="caution">
    <text evidence="1">The sequence shown here is derived from an EMBL/GenBank/DDBJ whole genome shotgun (WGS) entry which is preliminary data.</text>
</comment>
<dbReference type="STRING" id="155618.RV06_GL002281"/>
<dbReference type="RefSeq" id="WP_010760847.1">
    <property type="nucleotide sequence ID" value="NZ_KB946315.1"/>
</dbReference>
<accession>R2SW99</accession>
<dbReference type="AlphaFoldDB" id="R2SW99"/>
<dbReference type="EMBL" id="ASVY01000002">
    <property type="protein sequence ID" value="EOT62775.1"/>
    <property type="molecule type" value="Genomic_DNA"/>
</dbReference>
<proteinExistence type="predicted"/>